<evidence type="ECO:0000259" key="2">
    <source>
        <dbReference type="Pfam" id="PF21722"/>
    </source>
</evidence>
<organism evidence="3 4">
    <name type="scientific">Brevundimonas alba</name>
    <dbReference type="NCBI Taxonomy" id="74314"/>
    <lineage>
        <taxon>Bacteria</taxon>
        <taxon>Pseudomonadati</taxon>
        <taxon>Pseudomonadota</taxon>
        <taxon>Alphaproteobacteria</taxon>
        <taxon>Caulobacterales</taxon>
        <taxon>Caulobacteraceae</taxon>
        <taxon>Brevundimonas</taxon>
    </lineage>
</organism>
<dbReference type="Pfam" id="PF21722">
    <property type="entry name" value="Gly_rich_2"/>
    <property type="match status" value="1"/>
</dbReference>
<feature type="region of interest" description="Disordered" evidence="1">
    <location>
        <begin position="439"/>
        <end position="463"/>
    </location>
</feature>
<dbReference type="Pfam" id="PF10983">
    <property type="entry name" value="DUF2793"/>
    <property type="match status" value="1"/>
</dbReference>
<sequence>MSDDTTARLGLPYLAAGQMQKHVTLNEALTRLDALVQSAVVSRTEPIQPAEPPDGALYILPADAAGAAWSGRAEGTLMRAETGGWTVIDAPDGMVVLVADAGELLVRQEGDWVPLGACLDTIEGLARFGLGTAADATNPFAAKLNKALWTALETSGGGDGDLRLTFNKEGPADVLSLLFQSGYGGRAELGLIGDDDLKLKVSPDGSVWRDVWAVDRTSGRVAFELGAVRRTVTVMSAAGVYAVPAWARSIEAVAVGGGAGGGAGAFGASASRFGGGGGGAGGVSRAVWPADQLPSTLAVVVGAGGAGGVASAGSAGSGSAVYLGSTALLIAAGGGGGGLGGAASGAAGAGGAGAPNSNGGGASSVTATGATGKSFDRPDAPGGGGAGGGLYAAGVSRSGGAGGDGGALAVKAIGGSGGSGVGGAGAASPQPTLYWAGSGGGGGGAVTSGSGRDGGAGGAAGGGGGGGGAGISAGGVGGSGAAGLVWLIAQG</sequence>
<name>A0A7X5YHC5_9CAUL</name>
<gene>
    <name evidence="3" type="ORF">GGQ87_000244</name>
</gene>
<evidence type="ECO:0000313" key="4">
    <source>
        <dbReference type="Proteomes" id="UP000587415"/>
    </source>
</evidence>
<feature type="domain" description="Glycine-rich" evidence="2">
    <location>
        <begin position="240"/>
        <end position="488"/>
    </location>
</feature>
<dbReference type="EMBL" id="JAATJM010000001">
    <property type="protein sequence ID" value="NJC39986.1"/>
    <property type="molecule type" value="Genomic_DNA"/>
</dbReference>
<proteinExistence type="predicted"/>
<evidence type="ECO:0000256" key="1">
    <source>
        <dbReference type="SAM" id="MobiDB-lite"/>
    </source>
</evidence>
<protein>
    <recommendedName>
        <fullName evidence="2">Glycine-rich domain-containing protein</fullName>
    </recommendedName>
</protein>
<feature type="region of interest" description="Disordered" evidence="1">
    <location>
        <begin position="350"/>
        <end position="382"/>
    </location>
</feature>
<evidence type="ECO:0000313" key="3">
    <source>
        <dbReference type="EMBL" id="NJC39986.1"/>
    </source>
</evidence>
<keyword evidence="4" id="KW-1185">Reference proteome</keyword>
<feature type="compositionally biased region" description="Gly residues" evidence="1">
    <location>
        <begin position="350"/>
        <end position="362"/>
    </location>
</feature>
<dbReference type="InterPro" id="IPR049304">
    <property type="entry name" value="Gly_rich_dom"/>
</dbReference>
<accession>A0A7X5YHC5</accession>
<dbReference type="Proteomes" id="UP000587415">
    <property type="component" value="Unassembled WGS sequence"/>
</dbReference>
<reference evidence="3 4" key="1">
    <citation type="submission" date="2020-03" db="EMBL/GenBank/DDBJ databases">
        <title>Genomic Encyclopedia of Type Strains, Phase IV (KMG-IV): sequencing the most valuable type-strain genomes for metagenomic binning, comparative biology and taxonomic classification.</title>
        <authorList>
            <person name="Goeker M."/>
        </authorList>
    </citation>
    <scope>NUCLEOTIDE SEQUENCE [LARGE SCALE GENOMIC DNA]</scope>
    <source>
        <strain evidence="3 4">DSM 4736</strain>
    </source>
</reference>
<dbReference type="InterPro" id="IPR021251">
    <property type="entry name" value="DUF2793"/>
</dbReference>
<comment type="caution">
    <text evidence="3">The sequence shown here is derived from an EMBL/GenBank/DDBJ whole genome shotgun (WGS) entry which is preliminary data.</text>
</comment>
<dbReference type="AlphaFoldDB" id="A0A7X5YHC5"/>
<feature type="compositionally biased region" description="Low complexity" evidence="1">
    <location>
        <begin position="363"/>
        <end position="372"/>
    </location>
</feature>
<dbReference type="RefSeq" id="WP_168044908.1">
    <property type="nucleotide sequence ID" value="NZ_JAATJM010000001.1"/>
</dbReference>